<evidence type="ECO:0000313" key="4">
    <source>
        <dbReference type="Proteomes" id="UP000319103"/>
    </source>
</evidence>
<reference evidence="3 4" key="1">
    <citation type="submission" date="2019-06" db="EMBL/GenBank/DDBJ databases">
        <title>Description of Kitasatospora acidophila sp. nov. isolated from pine grove soil, and reclassification of Streptomyces novaecaesareae to Kitasatospora novaeceasareae comb. nov.</title>
        <authorList>
            <person name="Kim M.J."/>
        </authorList>
    </citation>
    <scope>NUCLEOTIDE SEQUENCE [LARGE SCALE GENOMIC DNA]</scope>
    <source>
        <strain evidence="3 4">MMS16-CNU292</strain>
    </source>
</reference>
<accession>A0A540W1L7</accession>
<dbReference type="Proteomes" id="UP000319103">
    <property type="component" value="Unassembled WGS sequence"/>
</dbReference>
<protein>
    <submittedName>
        <fullName evidence="3">Uncharacterized protein</fullName>
    </submittedName>
</protein>
<feature type="transmembrane region" description="Helical" evidence="2">
    <location>
        <begin position="63"/>
        <end position="82"/>
    </location>
</feature>
<dbReference type="RefSeq" id="WP_141633605.1">
    <property type="nucleotide sequence ID" value="NZ_VIGB01000003.1"/>
</dbReference>
<evidence type="ECO:0000313" key="3">
    <source>
        <dbReference type="EMBL" id="TQF02919.1"/>
    </source>
</evidence>
<evidence type="ECO:0000256" key="2">
    <source>
        <dbReference type="SAM" id="Phobius"/>
    </source>
</evidence>
<gene>
    <name evidence="3" type="ORF">E6W39_12465</name>
</gene>
<keyword evidence="2" id="KW-0812">Transmembrane</keyword>
<evidence type="ECO:0000256" key="1">
    <source>
        <dbReference type="SAM" id="MobiDB-lite"/>
    </source>
</evidence>
<organism evidence="3 4">
    <name type="scientific">Kitasatospora acidiphila</name>
    <dbReference type="NCBI Taxonomy" id="2567942"/>
    <lineage>
        <taxon>Bacteria</taxon>
        <taxon>Bacillati</taxon>
        <taxon>Actinomycetota</taxon>
        <taxon>Actinomycetes</taxon>
        <taxon>Kitasatosporales</taxon>
        <taxon>Streptomycetaceae</taxon>
        <taxon>Kitasatospora</taxon>
    </lineage>
</organism>
<feature type="region of interest" description="Disordered" evidence="1">
    <location>
        <begin position="31"/>
        <end position="59"/>
    </location>
</feature>
<keyword evidence="4" id="KW-1185">Reference proteome</keyword>
<dbReference type="EMBL" id="VIGB01000003">
    <property type="protein sequence ID" value="TQF02919.1"/>
    <property type="molecule type" value="Genomic_DNA"/>
</dbReference>
<comment type="caution">
    <text evidence="3">The sequence shown here is derived from an EMBL/GenBank/DDBJ whole genome shotgun (WGS) entry which is preliminary data.</text>
</comment>
<proteinExistence type="predicted"/>
<dbReference type="AlphaFoldDB" id="A0A540W1L7"/>
<sequence length="92" mass="9102">MTADQLRHRLLASAYPSPVPTLDLVAAVTQAPAGPPPAAAPPSHLAMPPAAPGSPAPRQAAPIAAGALGAAVLTGAAAVVIPRGRRQGRRPR</sequence>
<name>A0A540W1L7_9ACTN</name>
<keyword evidence="2" id="KW-1133">Transmembrane helix</keyword>
<keyword evidence="2" id="KW-0472">Membrane</keyword>